<dbReference type="CDD" id="cd00082">
    <property type="entry name" value="HisKA"/>
    <property type="match status" value="1"/>
</dbReference>
<dbReference type="PANTHER" id="PTHR43065">
    <property type="entry name" value="SENSOR HISTIDINE KINASE"/>
    <property type="match status" value="1"/>
</dbReference>
<dbReference type="InterPro" id="IPR005467">
    <property type="entry name" value="His_kinase_dom"/>
</dbReference>
<feature type="domain" description="PAS" evidence="7">
    <location>
        <begin position="61"/>
        <end position="114"/>
    </location>
</feature>
<dbReference type="PROSITE" id="PS50109">
    <property type="entry name" value="HIS_KIN"/>
    <property type="match status" value="1"/>
</dbReference>
<dbReference type="SMART" id="SM00388">
    <property type="entry name" value="HisKA"/>
    <property type="match status" value="1"/>
</dbReference>
<evidence type="ECO:0000256" key="2">
    <source>
        <dbReference type="ARBA" id="ARBA00012438"/>
    </source>
</evidence>
<keyword evidence="3 4" id="KW-0597">Phosphoprotein</keyword>
<proteinExistence type="predicted"/>
<dbReference type="InterPro" id="IPR000700">
    <property type="entry name" value="PAS-assoc_C"/>
</dbReference>
<keyword evidence="9" id="KW-0808">Transferase</keyword>
<dbReference type="SMART" id="SM00086">
    <property type="entry name" value="PAC"/>
    <property type="match status" value="2"/>
</dbReference>
<dbReference type="Gene3D" id="2.10.70.100">
    <property type="match status" value="1"/>
</dbReference>
<dbReference type="SUPFAM" id="SSF47384">
    <property type="entry name" value="Homodimeric domain of signal transducing histidine kinase"/>
    <property type="match status" value="1"/>
</dbReference>
<dbReference type="SMART" id="SM00448">
    <property type="entry name" value="REC"/>
    <property type="match status" value="1"/>
</dbReference>
<evidence type="ECO:0000313" key="9">
    <source>
        <dbReference type="EMBL" id="SAL47284.1"/>
    </source>
</evidence>
<dbReference type="Pfam" id="PF00072">
    <property type="entry name" value="Response_reg"/>
    <property type="match status" value="1"/>
</dbReference>
<keyword evidence="10" id="KW-1185">Reference proteome</keyword>
<dbReference type="InterPro" id="IPR036097">
    <property type="entry name" value="HisK_dim/P_sf"/>
</dbReference>
<dbReference type="Gene3D" id="1.10.287.130">
    <property type="match status" value="1"/>
</dbReference>
<dbReference type="InterPro" id="IPR003594">
    <property type="entry name" value="HATPase_dom"/>
</dbReference>
<sequence>MISDPNYSARERLLQTENERLRNELVALHASHQSTASNAYAALGARERDLFWQVSHDMLGIADTRGVWTSVNPAWTTVLGWEADEILGKTSEWLEHPDDRQKTRDEVKRLAAGKTTLTFENRYRTRAGDYRILSWRAEPFDNRLFCVARDVTREREHELALSDSMDFARLALSAVSGVGVWTYDVATDRFFCDGAISELYGIDATVALNGIARTAFLANVHEGDRAALRATMEGGLERSGDLELEYRIAHPDGSTRWVLSRGHTYFDKSNNPVRRTGVGIDMTQQRRLEDQLRQSLKMEAVGQLTGGLAHDFNNLLQGITGPLELIRRLVELGRTNTLDRYIDMAMSSAQRAAGLTRRLLAFARRQPLDPNFVDVNELVQGLEELLRRTMGESIGIGFKLDSQPCWTRCDANQLESALLNLSINARDAMHEGGGTLTIETSRERVDEEQAATRHDVPAGMYVCIAVSDTGAGMPPDVLRQAFEPFFTTKPLGQGTGLGLSMVYGFAGQSGGFAALESETGTGTTVRLFLPERDGQLEQAAIEGPSQDAGLPETKSTATILVVEDDPDVRELVIEVLSELNFTVLHAFDGPSGLKALMSDTRIDLLISDVGLPGMNGRQMVDAARSKRPALRVLFTTGYTELASAQGELLDEGMQMITKPFSIEAIVNRVQGLLG</sequence>
<dbReference type="Gene3D" id="3.30.565.10">
    <property type="entry name" value="Histidine kinase-like ATPase, C-terminal domain"/>
    <property type="match status" value="1"/>
</dbReference>
<dbReference type="InterPro" id="IPR004358">
    <property type="entry name" value="Sig_transdc_His_kin-like_C"/>
</dbReference>
<dbReference type="STRING" id="326474.AWB65_03772"/>
<dbReference type="InterPro" id="IPR036890">
    <property type="entry name" value="HATPase_C_sf"/>
</dbReference>
<dbReference type="SUPFAM" id="SSF52172">
    <property type="entry name" value="CheY-like"/>
    <property type="match status" value="1"/>
</dbReference>
<feature type="domain" description="PAC" evidence="8">
    <location>
        <begin position="242"/>
        <end position="294"/>
    </location>
</feature>
<dbReference type="InterPro" id="IPR001789">
    <property type="entry name" value="Sig_transdc_resp-reg_receiver"/>
</dbReference>
<dbReference type="Gene3D" id="3.30.450.20">
    <property type="entry name" value="PAS domain"/>
    <property type="match status" value="2"/>
</dbReference>
<dbReference type="PRINTS" id="PR00344">
    <property type="entry name" value="BCTRLSENSOR"/>
</dbReference>
<dbReference type="Gene3D" id="3.40.50.2300">
    <property type="match status" value="1"/>
</dbReference>
<dbReference type="InterPro" id="IPR003661">
    <property type="entry name" value="HisK_dim/P_dom"/>
</dbReference>
<dbReference type="InterPro" id="IPR013655">
    <property type="entry name" value="PAS_fold_3"/>
</dbReference>
<dbReference type="Proteomes" id="UP000054977">
    <property type="component" value="Unassembled WGS sequence"/>
</dbReference>
<comment type="caution">
    <text evidence="9">The sequence shown here is derived from an EMBL/GenBank/DDBJ whole genome shotgun (WGS) entry which is preliminary data.</text>
</comment>
<dbReference type="SMART" id="SM00091">
    <property type="entry name" value="PAS"/>
    <property type="match status" value="2"/>
</dbReference>
<dbReference type="InterPro" id="IPR001610">
    <property type="entry name" value="PAC"/>
</dbReference>
<protein>
    <recommendedName>
        <fullName evidence="2">histidine kinase</fullName>
        <ecNumber evidence="2">2.7.13.3</ecNumber>
    </recommendedName>
</protein>
<dbReference type="SUPFAM" id="SSF55874">
    <property type="entry name" value="ATPase domain of HSP90 chaperone/DNA topoisomerase II/histidine kinase"/>
    <property type="match status" value="1"/>
</dbReference>
<feature type="domain" description="Response regulatory" evidence="6">
    <location>
        <begin position="558"/>
        <end position="673"/>
    </location>
</feature>
<evidence type="ECO:0000256" key="4">
    <source>
        <dbReference type="PROSITE-ProRule" id="PRU00169"/>
    </source>
</evidence>
<dbReference type="SUPFAM" id="SSF55785">
    <property type="entry name" value="PYP-like sensor domain (PAS domain)"/>
    <property type="match status" value="2"/>
</dbReference>
<reference evidence="9" key="1">
    <citation type="submission" date="2016-01" db="EMBL/GenBank/DDBJ databases">
        <authorList>
            <person name="Peeters C."/>
        </authorList>
    </citation>
    <scope>NUCLEOTIDE SEQUENCE [LARGE SCALE GENOMIC DNA]</scope>
    <source>
        <strain evidence="9">LMG 22934</strain>
    </source>
</reference>
<evidence type="ECO:0000256" key="3">
    <source>
        <dbReference type="ARBA" id="ARBA00022553"/>
    </source>
</evidence>
<dbReference type="EC" id="2.7.13.3" evidence="2"/>
<dbReference type="EMBL" id="FCNW02000020">
    <property type="protein sequence ID" value="SAL47284.1"/>
    <property type="molecule type" value="Genomic_DNA"/>
</dbReference>
<dbReference type="InterPro" id="IPR035965">
    <property type="entry name" value="PAS-like_dom_sf"/>
</dbReference>
<dbReference type="Pfam" id="PF00512">
    <property type="entry name" value="HisKA"/>
    <property type="match status" value="1"/>
</dbReference>
<dbReference type="PROSITE" id="PS50113">
    <property type="entry name" value="PAC"/>
    <property type="match status" value="1"/>
</dbReference>
<dbReference type="InterPro" id="IPR011006">
    <property type="entry name" value="CheY-like_superfamily"/>
</dbReference>
<dbReference type="InterPro" id="IPR000014">
    <property type="entry name" value="PAS"/>
</dbReference>
<organism evidence="9 10">
    <name type="scientific">Caballeronia humi</name>
    <dbReference type="NCBI Taxonomy" id="326474"/>
    <lineage>
        <taxon>Bacteria</taxon>
        <taxon>Pseudomonadati</taxon>
        <taxon>Pseudomonadota</taxon>
        <taxon>Betaproteobacteria</taxon>
        <taxon>Burkholderiales</taxon>
        <taxon>Burkholderiaceae</taxon>
        <taxon>Caballeronia</taxon>
    </lineage>
</organism>
<dbReference type="NCBIfam" id="TIGR00229">
    <property type="entry name" value="sensory_box"/>
    <property type="match status" value="1"/>
</dbReference>
<dbReference type="CDD" id="cd00130">
    <property type="entry name" value="PAS"/>
    <property type="match status" value="2"/>
</dbReference>
<evidence type="ECO:0000256" key="1">
    <source>
        <dbReference type="ARBA" id="ARBA00000085"/>
    </source>
</evidence>
<dbReference type="PROSITE" id="PS50110">
    <property type="entry name" value="RESPONSE_REGULATORY"/>
    <property type="match status" value="1"/>
</dbReference>
<evidence type="ECO:0000259" key="5">
    <source>
        <dbReference type="PROSITE" id="PS50109"/>
    </source>
</evidence>
<dbReference type="PANTHER" id="PTHR43065:SF42">
    <property type="entry name" value="TWO-COMPONENT SENSOR PPRA"/>
    <property type="match status" value="1"/>
</dbReference>
<feature type="modified residue" description="4-aspartylphosphate" evidence="4">
    <location>
        <position position="608"/>
    </location>
</feature>
<dbReference type="AlphaFoldDB" id="A0A158HSB2"/>
<name>A0A158HSB2_9BURK</name>
<dbReference type="GO" id="GO:0000155">
    <property type="term" value="F:phosphorelay sensor kinase activity"/>
    <property type="evidence" value="ECO:0007669"/>
    <property type="project" value="InterPro"/>
</dbReference>
<evidence type="ECO:0000259" key="7">
    <source>
        <dbReference type="PROSITE" id="PS50112"/>
    </source>
</evidence>
<feature type="domain" description="Histidine kinase" evidence="5">
    <location>
        <begin position="307"/>
        <end position="533"/>
    </location>
</feature>
<evidence type="ECO:0000259" key="6">
    <source>
        <dbReference type="PROSITE" id="PS50110"/>
    </source>
</evidence>
<evidence type="ECO:0000259" key="8">
    <source>
        <dbReference type="PROSITE" id="PS50113"/>
    </source>
</evidence>
<dbReference type="SMART" id="SM00387">
    <property type="entry name" value="HATPase_c"/>
    <property type="match status" value="1"/>
</dbReference>
<dbReference type="Pfam" id="PF02518">
    <property type="entry name" value="HATPase_c"/>
    <property type="match status" value="1"/>
</dbReference>
<accession>A0A158HSB2</accession>
<evidence type="ECO:0000313" key="10">
    <source>
        <dbReference type="Proteomes" id="UP000054977"/>
    </source>
</evidence>
<dbReference type="PROSITE" id="PS50112">
    <property type="entry name" value="PAS"/>
    <property type="match status" value="1"/>
</dbReference>
<dbReference type="Pfam" id="PF08447">
    <property type="entry name" value="PAS_3"/>
    <property type="match status" value="2"/>
</dbReference>
<gene>
    <name evidence="9" type="ORF">AWB65_03772</name>
</gene>
<keyword evidence="9" id="KW-0418">Kinase</keyword>
<comment type="catalytic activity">
    <reaction evidence="1">
        <text>ATP + protein L-histidine = ADP + protein N-phospho-L-histidine.</text>
        <dbReference type="EC" id="2.7.13.3"/>
    </reaction>
</comment>